<keyword evidence="1" id="KW-0812">Transmembrane</keyword>
<reference evidence="2" key="1">
    <citation type="submission" date="2023-05" db="EMBL/GenBank/DDBJ databases">
        <title>Nepenthes gracilis genome sequencing.</title>
        <authorList>
            <person name="Fukushima K."/>
        </authorList>
    </citation>
    <scope>NUCLEOTIDE SEQUENCE</scope>
    <source>
        <strain evidence="2">SING2019-196</strain>
    </source>
</reference>
<dbReference type="Proteomes" id="UP001279734">
    <property type="component" value="Unassembled WGS sequence"/>
</dbReference>
<accession>A0AAD3XJ10</accession>
<organism evidence="2 3">
    <name type="scientific">Nepenthes gracilis</name>
    <name type="common">Slender pitcher plant</name>
    <dbReference type="NCBI Taxonomy" id="150966"/>
    <lineage>
        <taxon>Eukaryota</taxon>
        <taxon>Viridiplantae</taxon>
        <taxon>Streptophyta</taxon>
        <taxon>Embryophyta</taxon>
        <taxon>Tracheophyta</taxon>
        <taxon>Spermatophyta</taxon>
        <taxon>Magnoliopsida</taxon>
        <taxon>eudicotyledons</taxon>
        <taxon>Gunneridae</taxon>
        <taxon>Pentapetalae</taxon>
        <taxon>Caryophyllales</taxon>
        <taxon>Nepenthaceae</taxon>
        <taxon>Nepenthes</taxon>
    </lineage>
</organism>
<keyword evidence="3" id="KW-1185">Reference proteome</keyword>
<name>A0AAD3XJ10_NEPGR</name>
<keyword evidence="1" id="KW-1133">Transmembrane helix</keyword>
<dbReference type="EMBL" id="BSYO01000006">
    <property type="protein sequence ID" value="GMH06136.1"/>
    <property type="molecule type" value="Genomic_DNA"/>
</dbReference>
<evidence type="ECO:0000256" key="1">
    <source>
        <dbReference type="SAM" id="Phobius"/>
    </source>
</evidence>
<protein>
    <submittedName>
        <fullName evidence="2">Uncharacterized protein</fullName>
    </submittedName>
</protein>
<feature type="transmembrane region" description="Helical" evidence="1">
    <location>
        <begin position="29"/>
        <end position="56"/>
    </location>
</feature>
<dbReference type="AlphaFoldDB" id="A0AAD3XJ10"/>
<keyword evidence="1" id="KW-0472">Membrane</keyword>
<evidence type="ECO:0000313" key="3">
    <source>
        <dbReference type="Proteomes" id="UP001279734"/>
    </source>
</evidence>
<gene>
    <name evidence="2" type="ORF">Nepgr_007976</name>
</gene>
<proteinExistence type="predicted"/>
<comment type="caution">
    <text evidence="2">The sequence shown here is derived from an EMBL/GenBank/DDBJ whole genome shotgun (WGS) entry which is preliminary data.</text>
</comment>
<evidence type="ECO:0000313" key="2">
    <source>
        <dbReference type="EMBL" id="GMH06136.1"/>
    </source>
</evidence>
<sequence length="144" mass="15410">MKWWLVALHASDGVDIGLSFWTGLYALSSAPAVVLVAAVAGAVDLVFGLLAFYATFTDLLILPEVMCWFINQLCCWRQYRIGGSKLGHSCWLNGLGVHSQISMLEFLDSNGSTAATGGIGSMPAVAISWNSICRLPGTPGDTWL</sequence>